<accession>A0A1M6LRA3</accession>
<evidence type="ECO:0000313" key="3">
    <source>
        <dbReference type="Proteomes" id="UP000183952"/>
    </source>
</evidence>
<name>A0A1M6LRA3_9CLOT</name>
<evidence type="ECO:0000313" key="2">
    <source>
        <dbReference type="EMBL" id="SHJ73690.1"/>
    </source>
</evidence>
<feature type="compositionally biased region" description="Basic and acidic residues" evidence="1">
    <location>
        <begin position="113"/>
        <end position="143"/>
    </location>
</feature>
<proteinExistence type="predicted"/>
<keyword evidence="3" id="KW-1185">Reference proteome</keyword>
<dbReference type="EMBL" id="FRAD01000006">
    <property type="protein sequence ID" value="SHJ73690.1"/>
    <property type="molecule type" value="Genomic_DNA"/>
</dbReference>
<sequence>MAKIDYAWSLEQKRELTASEAHESWIIGDLHDKTAFECIDKNCNAQITCVNMDKQQHQMKMREHFKVFGEHSKECKEIMNYNNVAKKKTEENAKSAPEIGEDITFNMTRPKKHNEVDKVEETYDDNGSEKKERGKNNSAEKKMSGARKSNLFLLSTLVSKYIRSIKEKRIECTTITLAISGKPYQYSIKTLFLDIKEIKYTDDLSWKTKVYYGQAIISKGNSGEYWINFNSMFKESTKSVKCVIKQEVIDNTHSRTGGLNMIERFLDKKTHCFVLGTIKETDKINYINIASLDHFACTQEDIINVDITIEEQ</sequence>
<dbReference type="STRING" id="1121331.SAMN02745248_00789"/>
<protein>
    <submittedName>
        <fullName evidence="2">Uncharacterized protein</fullName>
    </submittedName>
</protein>
<dbReference type="Proteomes" id="UP000183952">
    <property type="component" value="Unassembled WGS sequence"/>
</dbReference>
<dbReference type="RefSeq" id="WP_072902574.1">
    <property type="nucleotide sequence ID" value="NZ_FRAD01000006.1"/>
</dbReference>
<feature type="region of interest" description="Disordered" evidence="1">
    <location>
        <begin position="110"/>
        <end position="143"/>
    </location>
</feature>
<dbReference type="OrthoDB" id="2990272at2"/>
<dbReference type="AlphaFoldDB" id="A0A1M6LRA3"/>
<evidence type="ECO:0000256" key="1">
    <source>
        <dbReference type="SAM" id="MobiDB-lite"/>
    </source>
</evidence>
<reference evidence="2 3" key="1">
    <citation type="submission" date="2016-11" db="EMBL/GenBank/DDBJ databases">
        <authorList>
            <person name="Jaros S."/>
            <person name="Januszkiewicz K."/>
            <person name="Wedrychowicz H."/>
        </authorList>
    </citation>
    <scope>NUCLEOTIDE SEQUENCE [LARGE SCALE GENOMIC DNA]</scope>
    <source>
        <strain evidence="2 3">DSM 3090</strain>
    </source>
</reference>
<organism evidence="2 3">
    <name type="scientific">Hathewaya proteolytica DSM 3090</name>
    <dbReference type="NCBI Taxonomy" id="1121331"/>
    <lineage>
        <taxon>Bacteria</taxon>
        <taxon>Bacillati</taxon>
        <taxon>Bacillota</taxon>
        <taxon>Clostridia</taxon>
        <taxon>Eubacteriales</taxon>
        <taxon>Clostridiaceae</taxon>
        <taxon>Hathewaya</taxon>
    </lineage>
</organism>
<gene>
    <name evidence="2" type="ORF">SAMN02745248_00789</name>
</gene>